<dbReference type="Gene3D" id="3.90.180.10">
    <property type="entry name" value="Medium-chain alcohol dehydrogenases, catalytic domain"/>
    <property type="match status" value="1"/>
</dbReference>
<dbReference type="Gene3D" id="3.40.50.720">
    <property type="entry name" value="NAD(P)-binding Rossmann-like Domain"/>
    <property type="match status" value="1"/>
</dbReference>
<dbReference type="SUPFAM" id="SSF51735">
    <property type="entry name" value="NAD(P)-binding Rossmann-fold domains"/>
    <property type="match status" value="1"/>
</dbReference>
<dbReference type="InterPro" id="IPR052100">
    <property type="entry name" value="SV-ATPase_mito-regulator"/>
</dbReference>
<accession>A0A841GXQ4</accession>
<evidence type="ECO:0000313" key="3">
    <source>
        <dbReference type="EMBL" id="MBB6070529.1"/>
    </source>
</evidence>
<dbReference type="PANTHER" id="PTHR44054">
    <property type="entry name" value="SYNAPTIC VESICLE MEMBRANE PROTEIN VAT-1 HOMOLOG-LIKE"/>
    <property type="match status" value="1"/>
</dbReference>
<dbReference type="SUPFAM" id="SSF50129">
    <property type="entry name" value="GroES-like"/>
    <property type="match status" value="1"/>
</dbReference>
<gene>
    <name evidence="3" type="ORF">HNQ61_002150</name>
</gene>
<name>A0A841GXQ4_9BACT</name>
<feature type="domain" description="Enoyl reductase (ER)" evidence="2">
    <location>
        <begin position="10"/>
        <end position="336"/>
    </location>
</feature>
<dbReference type="PANTHER" id="PTHR44054:SF1">
    <property type="entry name" value="SYNAPTIC VESICLE MEMBRANE PROTEIN VAT-1 HOMOLOG"/>
    <property type="match status" value="1"/>
</dbReference>
<dbReference type="GO" id="GO:0016491">
    <property type="term" value="F:oxidoreductase activity"/>
    <property type="evidence" value="ECO:0007669"/>
    <property type="project" value="UniProtKB-KW"/>
</dbReference>
<dbReference type="AlphaFoldDB" id="A0A841GXQ4"/>
<comment type="caution">
    <text evidence="3">The sequence shown here is derived from an EMBL/GenBank/DDBJ whole genome shotgun (WGS) entry which is preliminary data.</text>
</comment>
<dbReference type="InterPro" id="IPR002364">
    <property type="entry name" value="Quin_OxRdtase/zeta-crystal_CS"/>
</dbReference>
<evidence type="ECO:0000259" key="2">
    <source>
        <dbReference type="SMART" id="SM00829"/>
    </source>
</evidence>
<dbReference type="PROSITE" id="PS01162">
    <property type="entry name" value="QOR_ZETA_CRYSTAL"/>
    <property type="match status" value="1"/>
</dbReference>
<keyword evidence="1" id="KW-0560">Oxidoreductase</keyword>
<dbReference type="EMBL" id="JACHIA010000005">
    <property type="protein sequence ID" value="MBB6070529.1"/>
    <property type="molecule type" value="Genomic_DNA"/>
</dbReference>
<evidence type="ECO:0000313" key="4">
    <source>
        <dbReference type="Proteomes" id="UP000582837"/>
    </source>
</evidence>
<dbReference type="Pfam" id="PF08240">
    <property type="entry name" value="ADH_N"/>
    <property type="match status" value="1"/>
</dbReference>
<dbReference type="Pfam" id="PF13602">
    <property type="entry name" value="ADH_zinc_N_2"/>
    <property type="match status" value="1"/>
</dbReference>
<dbReference type="GO" id="GO:0008270">
    <property type="term" value="F:zinc ion binding"/>
    <property type="evidence" value="ECO:0007669"/>
    <property type="project" value="InterPro"/>
</dbReference>
<dbReference type="SMART" id="SM00829">
    <property type="entry name" value="PKS_ER"/>
    <property type="match status" value="1"/>
</dbReference>
<dbReference type="InterPro" id="IPR011032">
    <property type="entry name" value="GroES-like_sf"/>
</dbReference>
<organism evidence="3 4">
    <name type="scientific">Longimicrobium terrae</name>
    <dbReference type="NCBI Taxonomy" id="1639882"/>
    <lineage>
        <taxon>Bacteria</taxon>
        <taxon>Pseudomonadati</taxon>
        <taxon>Gemmatimonadota</taxon>
        <taxon>Longimicrobiia</taxon>
        <taxon>Longimicrobiales</taxon>
        <taxon>Longimicrobiaceae</taxon>
        <taxon>Longimicrobium</taxon>
    </lineage>
</organism>
<dbReference type="InterPro" id="IPR036291">
    <property type="entry name" value="NAD(P)-bd_dom_sf"/>
</dbReference>
<evidence type="ECO:0000256" key="1">
    <source>
        <dbReference type="ARBA" id="ARBA00023002"/>
    </source>
</evidence>
<dbReference type="InterPro" id="IPR013154">
    <property type="entry name" value="ADH-like_N"/>
</dbReference>
<reference evidence="3 4" key="1">
    <citation type="submission" date="2020-08" db="EMBL/GenBank/DDBJ databases">
        <title>Genomic Encyclopedia of Type Strains, Phase IV (KMG-IV): sequencing the most valuable type-strain genomes for metagenomic binning, comparative biology and taxonomic classification.</title>
        <authorList>
            <person name="Goeker M."/>
        </authorList>
    </citation>
    <scope>NUCLEOTIDE SEQUENCE [LARGE SCALE GENOMIC DNA]</scope>
    <source>
        <strain evidence="3 4">DSM 29007</strain>
    </source>
</reference>
<protein>
    <submittedName>
        <fullName evidence="3">NADPH:quinone reductase-like Zn-dependent oxidoreductase</fullName>
    </submittedName>
</protein>
<dbReference type="RefSeq" id="WP_170034368.1">
    <property type="nucleotide sequence ID" value="NZ_JABDTL010000001.1"/>
</dbReference>
<keyword evidence="4" id="KW-1185">Reference proteome</keyword>
<sequence>MRQVWITKTGGPEVLQVREAPDPEPKPGEVRIRVAAAGVNFADVLARMGLYPDAPPLPAVVGYEVAGVVDRVGAGVRGIREGDRVGALTRFGGYSDTVCVTEAQATPLPDRLSFEAAAAIPVNYLTAWIMLVHLGNVHAGERVLVHAAAGGVGQAAIQICRWRGAEVIGTASASKHARLREAGVAHCIDYTTQDFEAEVKRITGGNGVDIALDAVGGESFRKSYRSLAHLGRLYVFGVSSFAPGRRRSIPAALKGMLSIPRFHPIAMMNANRGVHGVNLGHLWHRADLLKQMQGEIMALVDDGTFTPVVDQTFPLERAGEAHAYLQDRRNFGKVLLTP</sequence>
<dbReference type="InterPro" id="IPR020843">
    <property type="entry name" value="ER"/>
</dbReference>
<dbReference type="CDD" id="cd08275">
    <property type="entry name" value="MDR3"/>
    <property type="match status" value="1"/>
</dbReference>
<dbReference type="Proteomes" id="UP000582837">
    <property type="component" value="Unassembled WGS sequence"/>
</dbReference>
<proteinExistence type="predicted"/>